<dbReference type="PROSITE" id="PS00107">
    <property type="entry name" value="PROTEIN_KINASE_ATP"/>
    <property type="match status" value="1"/>
</dbReference>
<evidence type="ECO:0000256" key="5">
    <source>
        <dbReference type="ARBA" id="ARBA00022614"/>
    </source>
</evidence>
<keyword evidence="11" id="KW-0325">Glycoprotein</keyword>
<dbReference type="PROSITE" id="PS50011">
    <property type="entry name" value="PROTEIN_KINASE_DOM"/>
    <property type="match status" value="1"/>
</dbReference>
<dbReference type="PANTHER" id="PTHR48006:SF92">
    <property type="entry name" value="LRR RECEPTOR-LIKE SERINE_THREONINE-PROTEIN KINASE GSO1"/>
    <property type="match status" value="1"/>
</dbReference>
<dbReference type="Gene3D" id="3.80.10.10">
    <property type="entry name" value="Ribonuclease Inhibitor"/>
    <property type="match status" value="2"/>
</dbReference>
<keyword evidence="18" id="KW-1185">Reference proteome</keyword>
<feature type="compositionally biased region" description="Pro residues" evidence="13">
    <location>
        <begin position="378"/>
        <end position="396"/>
    </location>
</feature>
<sequence length="868" mass="91227">MGAQLLFFSGWLVVSSILLGVKVQAQTSSPSTNAGTLLAVKAAFVDNTRLASWQQGSDPCGTPAWEGVGCTAGVVTNLTLTRSCDGRTPPDVCSANQAWPRLVGPFPAAVTNLTGLQILDLGNNSISGPLPVQLGLLPLNTLILNSNNLNGTLPASLGGAVNMTVFLLDGNSFSGPLPTSFANLTSLQLVGLGKNQFSGPLPAFIFRSWTQMKYLNIIQNGFNDTLPPVGSLDQLFLLALSENKFTGAIPDGLGSLNGLNRLELANNKGLNGSIPSSFGATPSTLQYLDLSNNSLSGTIPDNLGNIVSLQQLLLGNNKLTGSIPASFANFTSNLQTLTLNSNNLTGPTSVLFNLCQGKQCYYGDNPLLGAPVPAPVAPSPPASPPPSSVVPVPAPAPAAANAPSESSSAPIAAILGAVGGGVAVLAVFGILFVCCRKRIFKEKGATNHSAAPDPFDKLPVAEPVQRSKAGGLAHGVEEFSFTELTHATNEWHSDNVIGEGGYGKVYKGGLHTKDGPQVVAIKRGGRQSQQGEREFLQEISAMSRIRHKHLVKLVGFCDAGAEQCLVYEYMVNGTVQDHLWGRLAADGVLDWPTRIQIALGAAKGLEYLHTAVEPPIIHRDVKLTNILLDGQLSAKVADFGISKLEEALEGATSVKGTLGYLDPYYVQFNELTIASDVYSFGMVLLEIVSARPVLGIGSDGKPRSLLQWALPFIQAKRSAEIADPRLDGKFNPASVHAFCALGLTCIRNTPAKRPTMAEIRVHLERIAKHALSRADESEASSDVTPYDLVSLDSLPPPPGPGSPLPEAWFRSQGSGSSEGPPLGFTGVGSTITKSSTGVHSFGSSYAPSQKSLDHSAAWEGPITTLHPR</sequence>
<dbReference type="Pfam" id="PF07714">
    <property type="entry name" value="PK_Tyr_Ser-Thr"/>
    <property type="match status" value="1"/>
</dbReference>
<keyword evidence="8 12" id="KW-0547">Nucleotide-binding</keyword>
<proteinExistence type="inferred from homology"/>
<evidence type="ECO:0000256" key="10">
    <source>
        <dbReference type="ARBA" id="ARBA00022840"/>
    </source>
</evidence>
<dbReference type="GO" id="GO:0005886">
    <property type="term" value="C:plasma membrane"/>
    <property type="evidence" value="ECO:0007669"/>
    <property type="project" value="UniProtKB-SubCell"/>
</dbReference>
<dbReference type="GO" id="GO:0004674">
    <property type="term" value="F:protein serine/threonine kinase activity"/>
    <property type="evidence" value="ECO:0007669"/>
    <property type="project" value="UniProtKB-KW"/>
</dbReference>
<dbReference type="FunFam" id="3.80.10.10:FF:000041">
    <property type="entry name" value="LRR receptor-like serine/threonine-protein kinase ERECTA"/>
    <property type="match status" value="1"/>
</dbReference>
<dbReference type="GO" id="GO:0045088">
    <property type="term" value="P:regulation of innate immune response"/>
    <property type="evidence" value="ECO:0000318"/>
    <property type="project" value="GO_Central"/>
</dbReference>
<dbReference type="Gene3D" id="1.10.510.10">
    <property type="entry name" value="Transferase(Phosphotransferase) domain 1"/>
    <property type="match status" value="1"/>
</dbReference>
<evidence type="ECO:0000256" key="11">
    <source>
        <dbReference type="ARBA" id="ARBA00023180"/>
    </source>
</evidence>
<evidence type="ECO:0000256" key="15">
    <source>
        <dbReference type="SAM" id="SignalP"/>
    </source>
</evidence>
<dbReference type="InterPro" id="IPR051824">
    <property type="entry name" value="LRR_Rcpt-Like_S/T_Kinase"/>
</dbReference>
<dbReference type="OMA" id="CAIPLEV"/>
<evidence type="ECO:0000256" key="9">
    <source>
        <dbReference type="ARBA" id="ARBA00022777"/>
    </source>
</evidence>
<name>A0A1Y1ICK1_KLENI</name>
<organism evidence="17 18">
    <name type="scientific">Klebsormidium nitens</name>
    <name type="common">Green alga</name>
    <name type="synonym">Ulothrix nitens</name>
    <dbReference type="NCBI Taxonomy" id="105231"/>
    <lineage>
        <taxon>Eukaryota</taxon>
        <taxon>Viridiplantae</taxon>
        <taxon>Streptophyta</taxon>
        <taxon>Klebsormidiophyceae</taxon>
        <taxon>Klebsormidiales</taxon>
        <taxon>Klebsormidiaceae</taxon>
        <taxon>Klebsormidium</taxon>
    </lineage>
</organism>
<feature type="transmembrane region" description="Helical" evidence="14">
    <location>
        <begin position="411"/>
        <end position="434"/>
    </location>
</feature>
<evidence type="ECO:0000256" key="6">
    <source>
        <dbReference type="ARBA" id="ARBA00022679"/>
    </source>
</evidence>
<keyword evidence="5" id="KW-0433">Leucine-rich repeat</keyword>
<evidence type="ECO:0000256" key="7">
    <source>
        <dbReference type="ARBA" id="ARBA00022737"/>
    </source>
</evidence>
<feature type="compositionally biased region" description="Pro residues" evidence="13">
    <location>
        <begin position="794"/>
        <end position="803"/>
    </location>
</feature>
<dbReference type="PROSITE" id="PS00108">
    <property type="entry name" value="PROTEIN_KINASE_ST"/>
    <property type="match status" value="1"/>
</dbReference>
<evidence type="ECO:0000256" key="14">
    <source>
        <dbReference type="SAM" id="Phobius"/>
    </source>
</evidence>
<feature type="chain" id="PRO_5013390562" evidence="15">
    <location>
        <begin position="26"/>
        <end position="868"/>
    </location>
</feature>
<evidence type="ECO:0000256" key="3">
    <source>
        <dbReference type="ARBA" id="ARBA00022475"/>
    </source>
</evidence>
<dbReference type="SUPFAM" id="SSF52058">
    <property type="entry name" value="L domain-like"/>
    <property type="match status" value="1"/>
</dbReference>
<dbReference type="Pfam" id="PF00560">
    <property type="entry name" value="LRR_1"/>
    <property type="match status" value="3"/>
</dbReference>
<dbReference type="InterPro" id="IPR001245">
    <property type="entry name" value="Ser-Thr/Tyr_kinase_cat_dom"/>
</dbReference>
<dbReference type="InterPro" id="IPR001611">
    <property type="entry name" value="Leu-rich_rpt"/>
</dbReference>
<dbReference type="FunFam" id="3.80.10.10:FF:000383">
    <property type="entry name" value="Leucine-rich repeat receptor protein kinase EMS1"/>
    <property type="match status" value="1"/>
</dbReference>
<feature type="signal peptide" evidence="15">
    <location>
        <begin position="1"/>
        <end position="25"/>
    </location>
</feature>
<dbReference type="PANTHER" id="PTHR48006">
    <property type="entry name" value="LEUCINE-RICH REPEAT-CONTAINING PROTEIN DDB_G0281931-RELATED"/>
    <property type="match status" value="1"/>
</dbReference>
<keyword evidence="15" id="KW-0732">Signal</keyword>
<comment type="subcellular location">
    <subcellularLocation>
        <location evidence="1">Cell membrane</location>
    </subcellularLocation>
</comment>
<dbReference type="OrthoDB" id="4062651at2759"/>
<dbReference type="SMR" id="A0A1Y1ICK1"/>
<keyword evidence="14" id="KW-0472">Membrane</keyword>
<evidence type="ECO:0000256" key="2">
    <source>
        <dbReference type="ARBA" id="ARBA00008684"/>
    </source>
</evidence>
<dbReference type="AlphaFoldDB" id="A0A1Y1ICK1"/>
<evidence type="ECO:0000313" key="18">
    <source>
        <dbReference type="Proteomes" id="UP000054558"/>
    </source>
</evidence>
<dbReference type="Pfam" id="PF08263">
    <property type="entry name" value="LRRNT_2"/>
    <property type="match status" value="1"/>
</dbReference>
<evidence type="ECO:0000313" key="17">
    <source>
        <dbReference type="EMBL" id="GAQ86457.1"/>
    </source>
</evidence>
<feature type="region of interest" description="Disordered" evidence="13">
    <location>
        <begin position="787"/>
        <end position="868"/>
    </location>
</feature>
<feature type="domain" description="Protein kinase" evidence="16">
    <location>
        <begin position="491"/>
        <end position="772"/>
    </location>
</feature>
<dbReference type="Proteomes" id="UP000054558">
    <property type="component" value="Unassembled WGS sequence"/>
</dbReference>
<dbReference type="GO" id="GO:0004672">
    <property type="term" value="F:protein kinase activity"/>
    <property type="evidence" value="ECO:0000318"/>
    <property type="project" value="GO_Central"/>
</dbReference>
<dbReference type="Gene3D" id="3.30.200.20">
    <property type="entry name" value="Phosphorylase Kinase, domain 1"/>
    <property type="match status" value="1"/>
</dbReference>
<keyword evidence="4" id="KW-0723">Serine/threonine-protein kinase</keyword>
<dbReference type="InterPro" id="IPR008271">
    <property type="entry name" value="Ser/Thr_kinase_AS"/>
</dbReference>
<evidence type="ECO:0000259" key="16">
    <source>
        <dbReference type="PROSITE" id="PS50011"/>
    </source>
</evidence>
<dbReference type="STRING" id="105231.A0A1Y1ICK1"/>
<evidence type="ECO:0000256" key="1">
    <source>
        <dbReference type="ARBA" id="ARBA00004236"/>
    </source>
</evidence>
<dbReference type="SMART" id="SM00220">
    <property type="entry name" value="S_TKc"/>
    <property type="match status" value="1"/>
</dbReference>
<dbReference type="InterPro" id="IPR017441">
    <property type="entry name" value="Protein_kinase_ATP_BS"/>
</dbReference>
<keyword evidence="14" id="KW-0812">Transmembrane</keyword>
<keyword evidence="6" id="KW-0808">Transferase</keyword>
<keyword evidence="7" id="KW-0677">Repeat</keyword>
<comment type="similarity">
    <text evidence="2">Belongs to the protein kinase superfamily. Ser/Thr protein kinase family.</text>
</comment>
<keyword evidence="14" id="KW-1133">Transmembrane helix</keyword>
<evidence type="ECO:0000256" key="4">
    <source>
        <dbReference type="ARBA" id="ARBA00022527"/>
    </source>
</evidence>
<reference evidence="17 18" key="1">
    <citation type="journal article" date="2014" name="Nat. Commun.">
        <title>Klebsormidium flaccidum genome reveals primary factors for plant terrestrial adaptation.</title>
        <authorList>
            <person name="Hori K."/>
            <person name="Maruyama F."/>
            <person name="Fujisawa T."/>
            <person name="Togashi T."/>
            <person name="Yamamoto N."/>
            <person name="Seo M."/>
            <person name="Sato S."/>
            <person name="Yamada T."/>
            <person name="Mori H."/>
            <person name="Tajima N."/>
            <person name="Moriyama T."/>
            <person name="Ikeuchi M."/>
            <person name="Watanabe M."/>
            <person name="Wada H."/>
            <person name="Kobayashi K."/>
            <person name="Saito M."/>
            <person name="Masuda T."/>
            <person name="Sasaki-Sekimoto Y."/>
            <person name="Mashiguchi K."/>
            <person name="Awai K."/>
            <person name="Shimojima M."/>
            <person name="Masuda S."/>
            <person name="Iwai M."/>
            <person name="Nobusawa T."/>
            <person name="Narise T."/>
            <person name="Kondo S."/>
            <person name="Saito H."/>
            <person name="Sato R."/>
            <person name="Murakawa M."/>
            <person name="Ihara Y."/>
            <person name="Oshima-Yamada Y."/>
            <person name="Ohtaka K."/>
            <person name="Satoh M."/>
            <person name="Sonobe K."/>
            <person name="Ishii M."/>
            <person name="Ohtani R."/>
            <person name="Kanamori-Sato M."/>
            <person name="Honoki R."/>
            <person name="Miyazaki D."/>
            <person name="Mochizuki H."/>
            <person name="Umetsu J."/>
            <person name="Higashi K."/>
            <person name="Shibata D."/>
            <person name="Kamiya Y."/>
            <person name="Sato N."/>
            <person name="Nakamura Y."/>
            <person name="Tabata S."/>
            <person name="Ida S."/>
            <person name="Kurokawa K."/>
            <person name="Ohta H."/>
        </authorList>
    </citation>
    <scope>NUCLEOTIDE SEQUENCE [LARGE SCALE GENOMIC DNA]</scope>
    <source>
        <strain evidence="17 18">NIES-2285</strain>
    </source>
</reference>
<dbReference type="SUPFAM" id="SSF56112">
    <property type="entry name" value="Protein kinase-like (PK-like)"/>
    <property type="match status" value="1"/>
</dbReference>
<dbReference type="FunFam" id="3.30.200.20:FF:000039">
    <property type="entry name" value="receptor-like protein kinase FERONIA"/>
    <property type="match status" value="1"/>
</dbReference>
<dbReference type="GO" id="GO:0005524">
    <property type="term" value="F:ATP binding"/>
    <property type="evidence" value="ECO:0007669"/>
    <property type="project" value="UniProtKB-UniRule"/>
</dbReference>
<accession>A0A1Y1ICK1</accession>
<dbReference type="InterPro" id="IPR000719">
    <property type="entry name" value="Prot_kinase_dom"/>
</dbReference>
<feature type="compositionally biased region" description="Polar residues" evidence="13">
    <location>
        <begin position="827"/>
        <end position="850"/>
    </location>
</feature>
<keyword evidence="10 12" id="KW-0067">ATP-binding</keyword>
<keyword evidence="9 17" id="KW-0418">Kinase</keyword>
<evidence type="ECO:0000256" key="13">
    <source>
        <dbReference type="SAM" id="MobiDB-lite"/>
    </source>
</evidence>
<evidence type="ECO:0000256" key="12">
    <source>
        <dbReference type="PROSITE-ProRule" id="PRU10141"/>
    </source>
</evidence>
<feature type="binding site" evidence="12">
    <location>
        <position position="522"/>
    </location>
    <ligand>
        <name>ATP</name>
        <dbReference type="ChEBI" id="CHEBI:30616"/>
    </ligand>
</feature>
<evidence type="ECO:0000256" key="8">
    <source>
        <dbReference type="ARBA" id="ARBA00022741"/>
    </source>
</evidence>
<gene>
    <name evidence="17" type="ORF">KFL_002900090</name>
</gene>
<dbReference type="InterPro" id="IPR011009">
    <property type="entry name" value="Kinase-like_dom_sf"/>
</dbReference>
<dbReference type="InterPro" id="IPR013210">
    <property type="entry name" value="LRR_N_plant-typ"/>
</dbReference>
<dbReference type="EMBL" id="DF237239">
    <property type="protein sequence ID" value="GAQ86457.1"/>
    <property type="molecule type" value="Genomic_DNA"/>
</dbReference>
<dbReference type="InterPro" id="IPR032675">
    <property type="entry name" value="LRR_dom_sf"/>
</dbReference>
<feature type="region of interest" description="Disordered" evidence="13">
    <location>
        <begin position="378"/>
        <end position="404"/>
    </location>
</feature>
<keyword evidence="3" id="KW-1003">Cell membrane</keyword>
<protein>
    <submittedName>
        <fullName evidence="17">Protein kinases</fullName>
    </submittedName>
</protein>